<accession>A0A2G5UJ33</accession>
<keyword evidence="3" id="KW-1185">Reference proteome</keyword>
<proteinExistence type="predicted"/>
<dbReference type="Pfam" id="PF00646">
    <property type="entry name" value="F-box"/>
    <property type="match status" value="1"/>
</dbReference>
<dbReference type="InterPro" id="IPR001810">
    <property type="entry name" value="F-box_dom"/>
</dbReference>
<evidence type="ECO:0000313" key="3">
    <source>
        <dbReference type="Proteomes" id="UP000230233"/>
    </source>
</evidence>
<dbReference type="InterPro" id="IPR042317">
    <property type="entry name" value="She-1-like"/>
</dbReference>
<dbReference type="AlphaFoldDB" id="A0A2G5UJ33"/>
<dbReference type="PANTHER" id="PTHR31006">
    <property type="entry name" value="F-BOX DOMAIN-CONTAINING PROTEIN-RELATED-RELATED"/>
    <property type="match status" value="1"/>
</dbReference>
<dbReference type="PANTHER" id="PTHR31006:SF0">
    <property type="entry name" value="F-BOX ASSOCIATED DOMAIN-CONTAINING PROTEIN-RELATED"/>
    <property type="match status" value="1"/>
</dbReference>
<organism evidence="2 3">
    <name type="scientific">Caenorhabditis nigoni</name>
    <dbReference type="NCBI Taxonomy" id="1611254"/>
    <lineage>
        <taxon>Eukaryota</taxon>
        <taxon>Metazoa</taxon>
        <taxon>Ecdysozoa</taxon>
        <taxon>Nematoda</taxon>
        <taxon>Chromadorea</taxon>
        <taxon>Rhabditida</taxon>
        <taxon>Rhabditina</taxon>
        <taxon>Rhabditomorpha</taxon>
        <taxon>Rhabditoidea</taxon>
        <taxon>Rhabditidae</taxon>
        <taxon>Peloderinae</taxon>
        <taxon>Caenorhabditis</taxon>
    </lineage>
</organism>
<reference evidence="3" key="1">
    <citation type="submission" date="2017-10" db="EMBL/GenBank/DDBJ databases">
        <title>Rapid genome shrinkage in a self-fertile nematode reveals novel sperm competition proteins.</title>
        <authorList>
            <person name="Yin D."/>
            <person name="Schwarz E.M."/>
            <person name="Thomas C.G."/>
            <person name="Felde R.L."/>
            <person name="Korf I.F."/>
            <person name="Cutter A.D."/>
            <person name="Schartner C.M."/>
            <person name="Ralston E.J."/>
            <person name="Meyer B.J."/>
            <person name="Haag E.S."/>
        </authorList>
    </citation>
    <scope>NUCLEOTIDE SEQUENCE [LARGE SCALE GENOMIC DNA]</scope>
    <source>
        <strain evidence="3">JU1422</strain>
    </source>
</reference>
<name>A0A2G5UJ33_9PELO</name>
<protein>
    <recommendedName>
        <fullName evidence="1">F-box domain-containing protein</fullName>
    </recommendedName>
</protein>
<evidence type="ECO:0000259" key="1">
    <source>
        <dbReference type="Pfam" id="PF00646"/>
    </source>
</evidence>
<evidence type="ECO:0000313" key="2">
    <source>
        <dbReference type="EMBL" id="PIC39216.1"/>
    </source>
</evidence>
<comment type="caution">
    <text evidence="2">The sequence shown here is derived from an EMBL/GenBank/DDBJ whole genome shotgun (WGS) entry which is preliminary data.</text>
</comment>
<dbReference type="Proteomes" id="UP000230233">
    <property type="component" value="Chromosome III"/>
</dbReference>
<dbReference type="EMBL" id="PDUG01000003">
    <property type="protein sequence ID" value="PIC39216.1"/>
    <property type="molecule type" value="Genomic_DNA"/>
</dbReference>
<sequence length="78" mass="9121">MSTPSDFVPKEGEKKHENERVTNRFANKSDIISLIKFIGGFEKWNDLNDDCRMAVVKFLEYKDRCKLGICSKRDYDTV</sequence>
<gene>
    <name evidence="2" type="primary">Cnig_chr_III.g10975</name>
    <name evidence="2" type="ORF">B9Z55_010975</name>
</gene>
<feature type="domain" description="F-box" evidence="1">
    <location>
        <begin position="44"/>
        <end position="77"/>
    </location>
</feature>